<accession>A0A2P2R1V5</accession>
<organism evidence="1">
    <name type="scientific">Rhizophora mucronata</name>
    <name type="common">Asiatic mangrove</name>
    <dbReference type="NCBI Taxonomy" id="61149"/>
    <lineage>
        <taxon>Eukaryota</taxon>
        <taxon>Viridiplantae</taxon>
        <taxon>Streptophyta</taxon>
        <taxon>Embryophyta</taxon>
        <taxon>Tracheophyta</taxon>
        <taxon>Spermatophyta</taxon>
        <taxon>Magnoliopsida</taxon>
        <taxon>eudicotyledons</taxon>
        <taxon>Gunneridae</taxon>
        <taxon>Pentapetalae</taxon>
        <taxon>rosids</taxon>
        <taxon>fabids</taxon>
        <taxon>Malpighiales</taxon>
        <taxon>Rhizophoraceae</taxon>
        <taxon>Rhizophora</taxon>
    </lineage>
</organism>
<proteinExistence type="predicted"/>
<evidence type="ECO:0000313" key="1">
    <source>
        <dbReference type="EMBL" id="MBX73246.1"/>
    </source>
</evidence>
<sequence length="18" mass="1945">MNTSHISNSIQVNGTVQD</sequence>
<name>A0A2P2R1V5_RHIMU</name>
<dbReference type="AlphaFoldDB" id="A0A2P2R1V5"/>
<reference evidence="1" key="1">
    <citation type="submission" date="2018-02" db="EMBL/GenBank/DDBJ databases">
        <title>Rhizophora mucronata_Transcriptome.</title>
        <authorList>
            <person name="Meera S.P."/>
            <person name="Sreeshan A."/>
            <person name="Augustine A."/>
        </authorList>
    </citation>
    <scope>NUCLEOTIDE SEQUENCE</scope>
    <source>
        <tissue evidence="1">Leaf</tissue>
    </source>
</reference>
<protein>
    <submittedName>
        <fullName evidence="1">Uncharacterized protein</fullName>
    </submittedName>
</protein>
<dbReference type="EMBL" id="GGEC01092762">
    <property type="protein sequence ID" value="MBX73246.1"/>
    <property type="molecule type" value="Transcribed_RNA"/>
</dbReference>